<dbReference type="InterPro" id="IPR007213">
    <property type="entry name" value="Ppm1/Ppm2/Tcmp"/>
</dbReference>
<dbReference type="InterPro" id="IPR029063">
    <property type="entry name" value="SAM-dependent_MTases_sf"/>
</dbReference>
<dbReference type="EMBL" id="MDDC01000017">
    <property type="protein sequence ID" value="OIQ58338.1"/>
    <property type="molecule type" value="Genomic_DNA"/>
</dbReference>
<name>A0A1J5NHL7_NEOTH</name>
<dbReference type="Pfam" id="PF04072">
    <property type="entry name" value="LCM"/>
    <property type="match status" value="1"/>
</dbReference>
<keyword evidence="2 4" id="KW-0489">Methyltransferase</keyword>
<dbReference type="InterPro" id="IPR011610">
    <property type="entry name" value="SAM_mthyl_Trfase_ML2640-like"/>
</dbReference>
<keyword evidence="3 5" id="KW-0808">Transferase</keyword>
<accession>A0A1J5NHL7</accession>
<protein>
    <recommendedName>
        <fullName evidence="4">S-adenosyl-L-methionine-dependent methyltransferase</fullName>
        <ecNumber evidence="4">2.1.1.-</ecNumber>
    </recommendedName>
</protein>
<dbReference type="AlphaFoldDB" id="A0A1J5NHL7"/>
<evidence type="ECO:0000313" key="5">
    <source>
        <dbReference type="EMBL" id="OIQ58338.1"/>
    </source>
</evidence>
<evidence type="ECO:0000256" key="4">
    <source>
        <dbReference type="RuleBase" id="RU362030"/>
    </source>
</evidence>
<evidence type="ECO:0000313" key="6">
    <source>
        <dbReference type="Proteomes" id="UP000182811"/>
    </source>
</evidence>
<dbReference type="NCBIfam" id="TIGR00027">
    <property type="entry name" value="mthyl_TIGR00027"/>
    <property type="match status" value="1"/>
</dbReference>
<evidence type="ECO:0000256" key="1">
    <source>
        <dbReference type="ARBA" id="ARBA00008138"/>
    </source>
</evidence>
<reference evidence="5 6" key="1">
    <citation type="submission" date="2016-08" db="EMBL/GenBank/DDBJ databases">
        <title>Genome-based comparison of Moorella thermoacetic strains.</title>
        <authorList>
            <person name="Poehlein A."/>
            <person name="Bengelsdorf F.R."/>
            <person name="Esser C."/>
            <person name="Duerre P."/>
            <person name="Daniel R."/>
        </authorList>
    </citation>
    <scope>NUCLEOTIDE SEQUENCE [LARGE SCALE GENOMIC DNA]</scope>
    <source>
        <strain evidence="5 6">DSM 21394</strain>
    </source>
</reference>
<dbReference type="EC" id="2.1.1.-" evidence="4"/>
<evidence type="ECO:0000256" key="2">
    <source>
        <dbReference type="ARBA" id="ARBA00022603"/>
    </source>
</evidence>
<dbReference type="GO" id="GO:0032259">
    <property type="term" value="P:methylation"/>
    <property type="evidence" value="ECO:0007669"/>
    <property type="project" value="UniProtKB-KW"/>
</dbReference>
<comment type="caution">
    <text evidence="5">The sequence shown here is derived from an EMBL/GenBank/DDBJ whole genome shotgun (WGS) entry which is preliminary data.</text>
</comment>
<comment type="similarity">
    <text evidence="1 4">Belongs to the UPF0677 family.</text>
</comment>
<dbReference type="PANTHER" id="PTHR43619:SF2">
    <property type="entry name" value="S-ADENOSYL-L-METHIONINE-DEPENDENT METHYLTRANSFERASES SUPERFAMILY PROTEIN"/>
    <property type="match status" value="1"/>
</dbReference>
<sequence>MEDKEVSMTALTSAFVRAYHVMNGTPKMFNDFLAYDLLTQEERTKMEQNLPELLKVFDPERAASCPDQATALAWVIRDFLNASTLLVRARYTEDSLETAVKHGVKQYVILGAGMDTFAFRQPELIQQLQVFEIDHPVTQGFKRNRLMELGWQMPAQLHFIPLDFKKDSLVEALDRSSYNRHIPSFFSWLGVTYYLTREVVFATLRDIVNFSSSGSIIIFDYLDSEAFIPGKMAKNIQVMQMIGQQLSEPLKAGFDPATIGPELEILGLRLLENLSPSDIEERYFRRRTDGYHANEHFHLARAMVI</sequence>
<dbReference type="PANTHER" id="PTHR43619">
    <property type="entry name" value="S-ADENOSYL-L-METHIONINE-DEPENDENT METHYLTRANSFERASE YKTD-RELATED"/>
    <property type="match status" value="1"/>
</dbReference>
<dbReference type="SUPFAM" id="SSF53335">
    <property type="entry name" value="S-adenosyl-L-methionine-dependent methyltransferases"/>
    <property type="match status" value="1"/>
</dbReference>
<proteinExistence type="inferred from homology"/>
<evidence type="ECO:0000256" key="3">
    <source>
        <dbReference type="ARBA" id="ARBA00022679"/>
    </source>
</evidence>
<dbReference type="Gene3D" id="3.40.50.150">
    <property type="entry name" value="Vaccinia Virus protein VP39"/>
    <property type="match status" value="1"/>
</dbReference>
<dbReference type="OrthoDB" id="9806164at2"/>
<gene>
    <name evidence="5" type="ORF">MOTE_21390</name>
</gene>
<dbReference type="GO" id="GO:0008168">
    <property type="term" value="F:methyltransferase activity"/>
    <property type="evidence" value="ECO:0007669"/>
    <property type="project" value="UniProtKB-UniRule"/>
</dbReference>
<dbReference type="Proteomes" id="UP000182811">
    <property type="component" value="Unassembled WGS sequence"/>
</dbReference>
<keyword evidence="4" id="KW-0949">S-adenosyl-L-methionine</keyword>
<organism evidence="5 6">
    <name type="scientific">Neomoorella thermoacetica</name>
    <name type="common">Clostridium thermoaceticum</name>
    <dbReference type="NCBI Taxonomy" id="1525"/>
    <lineage>
        <taxon>Bacteria</taxon>
        <taxon>Bacillati</taxon>
        <taxon>Bacillota</taxon>
        <taxon>Clostridia</taxon>
        <taxon>Neomoorellales</taxon>
        <taxon>Neomoorellaceae</taxon>
        <taxon>Neomoorella</taxon>
    </lineage>
</organism>
<comment type="function">
    <text evidence="4">Exhibits S-adenosyl-L-methionine-dependent methyltransferase activity.</text>
</comment>